<sequence length="155" mass="16338">MKYSIAILALALTAVSGVIGADDPVVQLAGQHLPSTMNRLVNGQPKVAFKLQDGAGMGVQINGETGEETATGAETDQETGTEMETEEETGEETGTEDETDEETGTEEETGEETGVPPVTDTEMTETMPTEEPPEPMLTETIMDMGIQLDSVDAAN</sequence>
<keyword evidence="4" id="KW-1185">Reference proteome</keyword>
<feature type="non-terminal residue" evidence="3">
    <location>
        <position position="155"/>
    </location>
</feature>
<feature type="chain" id="PRO_5040749009" evidence="2">
    <location>
        <begin position="21"/>
        <end position="155"/>
    </location>
</feature>
<gene>
    <name evidence="3" type="ORF">H4R34_005737</name>
</gene>
<organism evidence="3 4">
    <name type="scientific">Dimargaris verticillata</name>
    <dbReference type="NCBI Taxonomy" id="2761393"/>
    <lineage>
        <taxon>Eukaryota</taxon>
        <taxon>Fungi</taxon>
        <taxon>Fungi incertae sedis</taxon>
        <taxon>Zoopagomycota</taxon>
        <taxon>Kickxellomycotina</taxon>
        <taxon>Dimargaritomycetes</taxon>
        <taxon>Dimargaritales</taxon>
        <taxon>Dimargaritaceae</taxon>
        <taxon>Dimargaris</taxon>
    </lineage>
</organism>
<feature type="compositionally biased region" description="Acidic residues" evidence="1">
    <location>
        <begin position="75"/>
        <end position="111"/>
    </location>
</feature>
<comment type="caution">
    <text evidence="3">The sequence shown here is derived from an EMBL/GenBank/DDBJ whole genome shotgun (WGS) entry which is preliminary data.</text>
</comment>
<accession>A0A9W8AWF7</accession>
<reference evidence="3" key="1">
    <citation type="submission" date="2022-07" db="EMBL/GenBank/DDBJ databases">
        <title>Phylogenomic reconstructions and comparative analyses of Kickxellomycotina fungi.</title>
        <authorList>
            <person name="Reynolds N.K."/>
            <person name="Stajich J.E."/>
            <person name="Barry K."/>
            <person name="Grigoriev I.V."/>
            <person name="Crous P."/>
            <person name="Smith M.E."/>
        </authorList>
    </citation>
    <scope>NUCLEOTIDE SEQUENCE</scope>
    <source>
        <strain evidence="3">RSA 567</strain>
    </source>
</reference>
<feature type="compositionally biased region" description="Low complexity" evidence="1">
    <location>
        <begin position="112"/>
        <end position="129"/>
    </location>
</feature>
<dbReference type="OrthoDB" id="10618286at2759"/>
<protein>
    <submittedName>
        <fullName evidence="3">Uncharacterized protein</fullName>
    </submittedName>
</protein>
<feature type="signal peptide" evidence="2">
    <location>
        <begin position="1"/>
        <end position="20"/>
    </location>
</feature>
<feature type="region of interest" description="Disordered" evidence="1">
    <location>
        <begin position="58"/>
        <end position="136"/>
    </location>
</feature>
<evidence type="ECO:0000256" key="2">
    <source>
        <dbReference type="SAM" id="SignalP"/>
    </source>
</evidence>
<keyword evidence="2" id="KW-0732">Signal</keyword>
<name>A0A9W8AWF7_9FUNG</name>
<proteinExistence type="predicted"/>
<evidence type="ECO:0000256" key="1">
    <source>
        <dbReference type="SAM" id="MobiDB-lite"/>
    </source>
</evidence>
<dbReference type="AlphaFoldDB" id="A0A9W8AWF7"/>
<dbReference type="EMBL" id="JANBQB010001367">
    <property type="protein sequence ID" value="KAJ1971463.1"/>
    <property type="molecule type" value="Genomic_DNA"/>
</dbReference>
<evidence type="ECO:0000313" key="4">
    <source>
        <dbReference type="Proteomes" id="UP001151582"/>
    </source>
</evidence>
<evidence type="ECO:0000313" key="3">
    <source>
        <dbReference type="EMBL" id="KAJ1971463.1"/>
    </source>
</evidence>
<dbReference type="Proteomes" id="UP001151582">
    <property type="component" value="Unassembled WGS sequence"/>
</dbReference>